<dbReference type="SUPFAM" id="SSF52540">
    <property type="entry name" value="P-loop containing nucleoside triphosphate hydrolases"/>
    <property type="match status" value="1"/>
</dbReference>
<dbReference type="STRING" id="1288385.ERS137968_04103"/>
<reference evidence="1" key="2">
    <citation type="submission" date="2015-03" db="EMBL/GenBank/DDBJ databases">
        <authorList>
            <person name="Murphy D."/>
        </authorList>
    </citation>
    <scope>NUCLEOTIDE SEQUENCE [LARGE SCALE GENOMIC DNA]</scope>
    <source>
        <strain evidence="1">A125KOH2</strain>
    </source>
</reference>
<proteinExistence type="predicted"/>
<dbReference type="EMBL" id="CQAZ01000040">
    <property type="protein sequence ID" value="CNI32242.1"/>
    <property type="molecule type" value="Genomic_DNA"/>
</dbReference>
<evidence type="ECO:0000313" key="2">
    <source>
        <dbReference type="EMBL" id="CRY68971.1"/>
    </source>
</evidence>
<dbReference type="Gene3D" id="3.40.50.300">
    <property type="entry name" value="P-loop containing nucleotide triphosphate hydrolases"/>
    <property type="match status" value="1"/>
</dbReference>
<name>A0A0T9QXX1_9GAMM</name>
<evidence type="ECO:0000313" key="3">
    <source>
        <dbReference type="Proteomes" id="UP000044625"/>
    </source>
</evidence>
<dbReference type="OrthoDB" id="7229084at2"/>
<reference evidence="2 3" key="1">
    <citation type="submission" date="2015-03" db="EMBL/GenBank/DDBJ databases">
        <authorList>
            <consortium name="Pathogen Informatics"/>
            <person name="Murphy D."/>
        </authorList>
    </citation>
    <scope>NUCLEOTIDE SEQUENCE [LARGE SCALE GENOMIC DNA]</scope>
    <source>
        <strain evidence="3">type strain: CIP110230</strain>
        <strain evidence="2">Type strain: CIP110230</strain>
    </source>
</reference>
<dbReference type="AlphaFoldDB" id="A0A0T9QXX1"/>
<evidence type="ECO:0000313" key="1">
    <source>
        <dbReference type="EMBL" id="CNI32242.1"/>
    </source>
</evidence>
<evidence type="ECO:0000313" key="4">
    <source>
        <dbReference type="Proteomes" id="UP000045840"/>
    </source>
</evidence>
<gene>
    <name evidence="1" type="ORF">ERS008529_03695</name>
    <name evidence="2" type="ORF">ERS137968_04103</name>
</gene>
<accession>A0A0T9QXX1</accession>
<dbReference type="RefSeq" id="WP_012606350.1">
    <property type="nucleotide sequence ID" value="NZ_CAWMMU010000029.1"/>
</dbReference>
<dbReference type="Proteomes" id="UP000045840">
    <property type="component" value="Unassembled WGS sequence"/>
</dbReference>
<sequence>MIVEKILNAVESAIANTSRYTLGRDFTAYCDLRTTLGLTDEDRALRPELQAPYIFVTHPGDYASVYEIQGAFCEFDEQNALTETEKKENTYSFNHYISRLHTSLASEFKTLGHKLSFVFERDPGKAREELNRLFAPQFRAIRRLGIDIDDIIQEKIDKLTPYAARERAFLVVYTGLISLPGAELKSDQKRLNKQLEGAPVARYGQNPELYRLEGLKMRHDALVSKIQSDFSTDGQGVLLRLMDAHEVGFSIREEVDRNGTASDWRPFLPGDVLFPHGSPKGDDFSGLLAPHLNYQLFSQETNTQGNLVEIDGMWHTSLAVTLGPQKPETFTQLFNKVNRKVPFRVRFDLMPGGQEILGKKRTALGFLAVISSLRPIYESVEWLAKNNENDPTCVMTISASTWAETESDVKRNITMLQKAFQSWGVCEVTRTFGDPLRAWVNSIVGAATAGGANLLFPPLSAALAMLPLQRPATPWTNDANVVWLTLDGKLFPVRLGSSLQEKHTEIAAGEPGSGKSVLINVLNEVVITNGQTHLPFLSVIDKGYGAQGLIRMIRECLPPERQDEAVGIVLQNDAHYCRNPFDIQLGARYPLIPERAWLINILYALCIDPSKGNPPNPKDTRQILGRVIDEAYRNNAEKSPIRYAPSWVPSVDTALVSSGLRSLHSNHEWEEFSWYEVRDMLFEKGFIAEAMKAQYQAVPELSDLQIWLNHDDVRSAFGKVNRDGSQEPLLEYISRCLTQAGTEYRMLSGRTQFALNPNTRVVAIDLNNVMGDDSDEGHLRTGIMYLFAGQVASGDYILPQYADELISKINPHYKDFHLARIEQLDQELKTKGYDELHNAQKVPFIFSALETQDREQRKFAIRTVLSSQYLSDFPENLLKSANSLYLMRIRPEDAKILTEHFQVPPATIRRFMNSSKGAAADGSGTSFLAVFKTKVGRIAQILKNTVGPRELWALNSTPKDSALRNLMYEQLDGRTAREILAENFPTGSAEKLIELRQKQAGENDHANIIRRLADELIASRGFRL</sequence>
<keyword evidence="3" id="KW-1185">Reference proteome</keyword>
<reference evidence="4" key="3">
    <citation type="submission" date="2015-03" db="EMBL/GenBank/DDBJ databases">
        <authorList>
            <consortium name="Pathogen Informatics"/>
        </authorList>
    </citation>
    <scope>NUCLEOTIDE SEQUENCE [LARGE SCALE GENOMIC DNA]</scope>
    <source>
        <strain evidence="4">A125KOH2</strain>
    </source>
</reference>
<dbReference type="EMBL" id="CWJL01000029">
    <property type="protein sequence ID" value="CRY68971.1"/>
    <property type="molecule type" value="Genomic_DNA"/>
</dbReference>
<protein>
    <submittedName>
        <fullName evidence="1 2">Type IV secretion system protein IcmB/DotO</fullName>
    </submittedName>
</protein>
<organism evidence="1 4">
    <name type="scientific">Yersinia pekkanenii</name>
    <dbReference type="NCBI Taxonomy" id="1288385"/>
    <lineage>
        <taxon>Bacteria</taxon>
        <taxon>Pseudomonadati</taxon>
        <taxon>Pseudomonadota</taxon>
        <taxon>Gammaproteobacteria</taxon>
        <taxon>Enterobacterales</taxon>
        <taxon>Yersiniaceae</taxon>
        <taxon>Yersinia</taxon>
    </lineage>
</organism>
<dbReference type="InterPro" id="IPR027417">
    <property type="entry name" value="P-loop_NTPase"/>
</dbReference>
<dbReference type="Proteomes" id="UP000044625">
    <property type="component" value="Unassembled WGS sequence"/>
</dbReference>